<comment type="caution">
    <text evidence="1">The sequence shown here is derived from an EMBL/GenBank/DDBJ whole genome shotgun (WGS) entry which is preliminary data.</text>
</comment>
<dbReference type="Gene3D" id="3.40.190.10">
    <property type="entry name" value="Periplasmic binding protein-like II"/>
    <property type="match status" value="2"/>
</dbReference>
<protein>
    <submittedName>
        <fullName evidence="1">Phosphate-import protein PhnD</fullName>
    </submittedName>
</protein>
<dbReference type="EMBL" id="MLJW01000103">
    <property type="protein sequence ID" value="OIQ99669.1"/>
    <property type="molecule type" value="Genomic_DNA"/>
</dbReference>
<sequence length="291" mass="32035">MNRRQVLLAALALSTSAKSIFGATQPPRLRIGLTAVILADQAAFLSRWSRYLEQRLQCPVAFVARESYQDVNDLLFANQLDAAWICGYPYVLNQTRLKLLAVPLYQGKPLYRSYLIRPRGDAAKIRNWADLRGKVLAYSDPLSNSGWLVAQSQLAANGIGARDLKRSFFTHGHSHVAEAVAARLASAGSIDGYVWETMRLQGMAAAEQTEVAWQSDLYGFPPLVVHRSPSHPRTETLQQALLAMGADEEGRTLLNELNLDGFVAGEPALFRSIRKLALIFTPGVQSRGGLS</sequence>
<dbReference type="SUPFAM" id="SSF53850">
    <property type="entry name" value="Periplasmic binding protein-like II"/>
    <property type="match status" value="1"/>
</dbReference>
<reference evidence="1" key="1">
    <citation type="submission" date="2016-10" db="EMBL/GenBank/DDBJ databases">
        <title>Sequence of Gallionella enrichment culture.</title>
        <authorList>
            <person name="Poehlein A."/>
            <person name="Muehling M."/>
            <person name="Daniel R."/>
        </authorList>
    </citation>
    <scope>NUCLEOTIDE SEQUENCE</scope>
</reference>
<dbReference type="PANTHER" id="PTHR35841:SF1">
    <property type="entry name" value="PHOSPHONATES-BINDING PERIPLASMIC PROTEIN"/>
    <property type="match status" value="1"/>
</dbReference>
<organism evidence="1">
    <name type="scientific">mine drainage metagenome</name>
    <dbReference type="NCBI Taxonomy" id="410659"/>
    <lineage>
        <taxon>unclassified sequences</taxon>
        <taxon>metagenomes</taxon>
        <taxon>ecological metagenomes</taxon>
    </lineage>
</organism>
<name>A0A1J5SHQ5_9ZZZZ</name>
<dbReference type="AlphaFoldDB" id="A0A1J5SHQ5"/>
<dbReference type="Pfam" id="PF12974">
    <property type="entry name" value="Phosphonate-bd"/>
    <property type="match status" value="1"/>
</dbReference>
<proteinExistence type="predicted"/>
<dbReference type="PANTHER" id="PTHR35841">
    <property type="entry name" value="PHOSPHONATES-BINDING PERIPLASMIC PROTEIN"/>
    <property type="match status" value="1"/>
</dbReference>
<accession>A0A1J5SHQ5</accession>
<evidence type="ECO:0000313" key="1">
    <source>
        <dbReference type="EMBL" id="OIQ99669.1"/>
    </source>
</evidence>
<gene>
    <name evidence="1" type="primary">phnD_10</name>
    <name evidence="1" type="ORF">GALL_182480</name>
</gene>